<dbReference type="InterPro" id="IPR020904">
    <property type="entry name" value="Sc_DH/Rdtase_CS"/>
</dbReference>
<dbReference type="EMBL" id="AP021881">
    <property type="protein sequence ID" value="BBO99793.1"/>
    <property type="molecule type" value="Genomic_DNA"/>
</dbReference>
<dbReference type="PRINTS" id="PR00081">
    <property type="entry name" value="GDHRDH"/>
</dbReference>
<dbReference type="InterPro" id="IPR036291">
    <property type="entry name" value="NAD(P)-bd_dom_sf"/>
</dbReference>
<organism evidence="3 4">
    <name type="scientific">Sulfuriferula nivalis</name>
    <dbReference type="NCBI Taxonomy" id="2675298"/>
    <lineage>
        <taxon>Bacteria</taxon>
        <taxon>Pseudomonadati</taxon>
        <taxon>Pseudomonadota</taxon>
        <taxon>Betaproteobacteria</taxon>
        <taxon>Nitrosomonadales</taxon>
        <taxon>Sulfuricellaceae</taxon>
        <taxon>Sulfuriferula</taxon>
    </lineage>
</organism>
<dbReference type="PANTHER" id="PTHR44196:SF1">
    <property type="entry name" value="DEHYDROGENASE_REDUCTASE SDR FAMILY MEMBER 7B"/>
    <property type="match status" value="1"/>
</dbReference>
<proteinExistence type="inferred from homology"/>
<dbReference type="KEGG" id="sniv:SFSGTM_05020"/>
<dbReference type="GO" id="GO:0016020">
    <property type="term" value="C:membrane"/>
    <property type="evidence" value="ECO:0007669"/>
    <property type="project" value="TreeGrafter"/>
</dbReference>
<comment type="similarity">
    <text evidence="1">Belongs to the short-chain dehydrogenases/reductases (SDR) family.</text>
</comment>
<dbReference type="Pfam" id="PF00106">
    <property type="entry name" value="adh_short"/>
    <property type="match status" value="1"/>
</dbReference>
<dbReference type="SUPFAM" id="SSF51735">
    <property type="entry name" value="NAD(P)-binding Rossmann-fold domains"/>
    <property type="match status" value="1"/>
</dbReference>
<keyword evidence="2" id="KW-0560">Oxidoreductase</keyword>
<dbReference type="Proteomes" id="UP000463939">
    <property type="component" value="Chromosome"/>
</dbReference>
<dbReference type="GO" id="GO:0016491">
    <property type="term" value="F:oxidoreductase activity"/>
    <property type="evidence" value="ECO:0007669"/>
    <property type="project" value="UniProtKB-KW"/>
</dbReference>
<dbReference type="RefSeq" id="WP_162083797.1">
    <property type="nucleotide sequence ID" value="NZ_AP021881.1"/>
</dbReference>
<dbReference type="Gene3D" id="3.40.50.720">
    <property type="entry name" value="NAD(P)-binding Rossmann-like Domain"/>
    <property type="match status" value="1"/>
</dbReference>
<reference evidence="4" key="1">
    <citation type="submission" date="2019-11" db="EMBL/GenBank/DDBJ databases">
        <title>Isolation and characterization of a novel species in the genus Sulfuriferula.</title>
        <authorList>
            <person name="Mochizuki J."/>
            <person name="Kojima H."/>
            <person name="Fukui M."/>
        </authorList>
    </citation>
    <scope>NUCLEOTIDE SEQUENCE [LARGE SCALE GENOMIC DNA]</scope>
    <source>
        <strain evidence="4">SGTM</strain>
    </source>
</reference>
<dbReference type="PANTHER" id="PTHR44196">
    <property type="entry name" value="DEHYDROGENASE/REDUCTASE SDR FAMILY MEMBER 7B"/>
    <property type="match status" value="1"/>
</dbReference>
<dbReference type="NCBIfam" id="NF005489">
    <property type="entry name" value="PRK07102.1"/>
    <property type="match status" value="1"/>
</dbReference>
<dbReference type="AlphaFoldDB" id="A0A809RFZ3"/>
<evidence type="ECO:0000313" key="3">
    <source>
        <dbReference type="EMBL" id="BBO99793.1"/>
    </source>
</evidence>
<gene>
    <name evidence="3" type="ORF">SFSGTM_05020</name>
</gene>
<evidence type="ECO:0000313" key="4">
    <source>
        <dbReference type="Proteomes" id="UP000463939"/>
    </source>
</evidence>
<keyword evidence="4" id="KW-1185">Reference proteome</keyword>
<name>A0A809RFZ3_9PROT</name>
<evidence type="ECO:0000256" key="1">
    <source>
        <dbReference type="ARBA" id="ARBA00006484"/>
    </source>
</evidence>
<dbReference type="PROSITE" id="PS00061">
    <property type="entry name" value="ADH_SHORT"/>
    <property type="match status" value="1"/>
</dbReference>
<dbReference type="InterPro" id="IPR002347">
    <property type="entry name" value="SDR_fam"/>
</dbReference>
<evidence type="ECO:0000256" key="2">
    <source>
        <dbReference type="ARBA" id="ARBA00023002"/>
    </source>
</evidence>
<accession>A0A809RFZ3</accession>
<sequence>MANAVMIVGATSAIARATAAAFAAKGHDIYLAGRNADELGRIAADLAIRYRINARWGIFIAEDMASHAGFFNQAMAEMGEMRGVVLAMGMLGDQQAARDFPLGAEVIMVNFTAAASILSHCANYLEARKQGFIIGISSVAGDRGRQSNYPYGAAKAGLSAYLQGLRNRLFHSGVRVITVKPGFVDTAMTYGMAGLFLVASPQYMGERIVAALNKSADVVYLPWFWRYIMLIIKNIPEAIFKKLKL</sequence>
<protein>
    <submittedName>
        <fullName evidence="3">Short-chain dehydrogenase</fullName>
    </submittedName>
</protein>